<name>A0A9N9KHW8_9GLOM</name>
<evidence type="ECO:0000313" key="3">
    <source>
        <dbReference type="Proteomes" id="UP000789405"/>
    </source>
</evidence>
<feature type="region of interest" description="Disordered" evidence="1">
    <location>
        <begin position="19"/>
        <end position="41"/>
    </location>
</feature>
<keyword evidence="3" id="KW-1185">Reference proteome</keyword>
<dbReference type="Proteomes" id="UP000789405">
    <property type="component" value="Unassembled WGS sequence"/>
</dbReference>
<feature type="non-terminal residue" evidence="2">
    <location>
        <position position="1"/>
    </location>
</feature>
<feature type="non-terminal residue" evidence="2">
    <location>
        <position position="41"/>
    </location>
</feature>
<evidence type="ECO:0000313" key="2">
    <source>
        <dbReference type="EMBL" id="CAG8827455.1"/>
    </source>
</evidence>
<dbReference type="EMBL" id="CAJVPY010069695">
    <property type="protein sequence ID" value="CAG8827455.1"/>
    <property type="molecule type" value="Genomic_DNA"/>
</dbReference>
<feature type="compositionally biased region" description="Basic and acidic residues" evidence="1">
    <location>
        <begin position="32"/>
        <end position="41"/>
    </location>
</feature>
<evidence type="ECO:0000256" key="1">
    <source>
        <dbReference type="SAM" id="MobiDB-lite"/>
    </source>
</evidence>
<organism evidence="2 3">
    <name type="scientific">Dentiscutata erythropus</name>
    <dbReference type="NCBI Taxonomy" id="1348616"/>
    <lineage>
        <taxon>Eukaryota</taxon>
        <taxon>Fungi</taxon>
        <taxon>Fungi incertae sedis</taxon>
        <taxon>Mucoromycota</taxon>
        <taxon>Glomeromycotina</taxon>
        <taxon>Glomeromycetes</taxon>
        <taxon>Diversisporales</taxon>
        <taxon>Gigasporaceae</taxon>
        <taxon>Dentiscutata</taxon>
    </lineage>
</organism>
<protein>
    <submittedName>
        <fullName evidence="2">22163_t:CDS:1</fullName>
    </submittedName>
</protein>
<accession>A0A9N9KHW8</accession>
<proteinExistence type="predicted"/>
<sequence>TSLMEHLSDYEYDVENYLPSFGDNDTNGNNTNDHDVDVNEM</sequence>
<comment type="caution">
    <text evidence="2">The sequence shown here is derived from an EMBL/GenBank/DDBJ whole genome shotgun (WGS) entry which is preliminary data.</text>
</comment>
<dbReference type="AlphaFoldDB" id="A0A9N9KHW8"/>
<reference evidence="2" key="1">
    <citation type="submission" date="2021-06" db="EMBL/GenBank/DDBJ databases">
        <authorList>
            <person name="Kallberg Y."/>
            <person name="Tangrot J."/>
            <person name="Rosling A."/>
        </authorList>
    </citation>
    <scope>NUCLEOTIDE SEQUENCE</scope>
    <source>
        <strain evidence="2">MA453B</strain>
    </source>
</reference>
<gene>
    <name evidence="2" type="ORF">DERYTH_LOCUS28299</name>
</gene>
<feature type="compositionally biased region" description="Low complexity" evidence="1">
    <location>
        <begin position="22"/>
        <end position="31"/>
    </location>
</feature>